<organism evidence="1">
    <name type="scientific">Castor canadensis</name>
    <name type="common">American beaver</name>
    <dbReference type="NCBI Taxonomy" id="51338"/>
    <lineage>
        <taxon>Eukaryota</taxon>
        <taxon>Metazoa</taxon>
        <taxon>Chordata</taxon>
        <taxon>Craniata</taxon>
        <taxon>Vertebrata</taxon>
        <taxon>Euteleostomi</taxon>
        <taxon>Mammalia</taxon>
        <taxon>Eutheria</taxon>
        <taxon>Euarchontoglires</taxon>
        <taxon>Glires</taxon>
        <taxon>Rodentia</taxon>
        <taxon>Castorimorpha</taxon>
        <taxon>Castoridae</taxon>
        <taxon>Castor</taxon>
    </lineage>
</organism>
<dbReference type="AlphaFoldDB" id="A0A8C0W4M8"/>
<evidence type="ECO:0000313" key="1">
    <source>
        <dbReference type="Ensembl" id="ENSCCNP00000003377.1"/>
    </source>
</evidence>
<name>A0A8C0W4M8_CASCN</name>
<protein>
    <submittedName>
        <fullName evidence="1">Uncharacterized protein</fullName>
    </submittedName>
</protein>
<sequence length="78" mass="8803">MWLHSSGVRPWVSALIGKDPGIMAWRCLDGLPQGPAEPWRELWRLGSGPLHSVPPFSPPTRSSRHCRNLRRVKALPRS</sequence>
<reference evidence="1" key="1">
    <citation type="submission" date="2023-09" db="UniProtKB">
        <authorList>
            <consortium name="Ensembl"/>
        </authorList>
    </citation>
    <scope>IDENTIFICATION</scope>
</reference>
<dbReference type="Ensembl" id="ENSCCNT00000004437.1">
    <property type="protein sequence ID" value="ENSCCNP00000003377.1"/>
    <property type="gene ID" value="ENSCCNG00000003621.1"/>
</dbReference>
<accession>A0A8C0W4M8</accession>
<proteinExistence type="predicted"/>